<proteinExistence type="predicted"/>
<dbReference type="Proteomes" id="UP000187321">
    <property type="component" value="Plasmid unnamed2"/>
</dbReference>
<feature type="compositionally biased region" description="Basic and acidic residues" evidence="1">
    <location>
        <begin position="68"/>
        <end position="85"/>
    </location>
</feature>
<keyword evidence="4" id="KW-1185">Reference proteome</keyword>
<evidence type="ECO:0000313" key="5">
    <source>
        <dbReference type="Proteomes" id="UP000187321"/>
    </source>
</evidence>
<reference evidence="2 5" key="1">
    <citation type="submission" date="2017-01" db="EMBL/GenBank/DDBJ databases">
        <title>Complete genome sequence of Haloterrigena daqingensis type strain (JX313T).</title>
        <authorList>
            <person name="Shuang W."/>
        </authorList>
    </citation>
    <scope>NUCLEOTIDE SEQUENCE [LARGE SCALE GENOMIC DNA]</scope>
    <source>
        <strain evidence="5">JX313</strain>
        <strain evidence="2">JX313T</strain>
        <plasmid evidence="5">Plasmid unnamed2</plasmid>
        <plasmid evidence="2">unnamed2</plasmid>
    </source>
</reference>
<evidence type="ECO:0000256" key="1">
    <source>
        <dbReference type="SAM" id="MobiDB-lite"/>
    </source>
</evidence>
<evidence type="ECO:0000313" key="3">
    <source>
        <dbReference type="EMBL" id="SIS05053.1"/>
    </source>
</evidence>
<keyword evidence="2" id="KW-0614">Plasmid</keyword>
<dbReference type="Proteomes" id="UP000185687">
    <property type="component" value="Unassembled WGS sequence"/>
</dbReference>
<geneLocation type="plasmid" evidence="2">
    <name>unnamed2</name>
</geneLocation>
<dbReference type="AlphaFoldDB" id="A0A1N7FXF7"/>
<accession>A0A1N7FXF7</accession>
<evidence type="ECO:0000313" key="2">
    <source>
        <dbReference type="EMBL" id="APX98539.1"/>
    </source>
</evidence>
<name>A0A1N7FXF7_9EURY</name>
<gene>
    <name evidence="2" type="ORF">BB347_17685</name>
    <name evidence="3" type="ORF">SAMN05421809_3544</name>
</gene>
<organism evidence="3 4">
    <name type="scientific">Natronorubrum daqingense</name>
    <dbReference type="NCBI Taxonomy" id="588898"/>
    <lineage>
        <taxon>Archaea</taxon>
        <taxon>Methanobacteriati</taxon>
        <taxon>Methanobacteriota</taxon>
        <taxon>Stenosarchaea group</taxon>
        <taxon>Halobacteria</taxon>
        <taxon>Halobacteriales</taxon>
        <taxon>Natrialbaceae</taxon>
        <taxon>Natronorubrum</taxon>
    </lineage>
</organism>
<dbReference type="EMBL" id="CP019329">
    <property type="protein sequence ID" value="APX98539.1"/>
    <property type="molecule type" value="Genomic_DNA"/>
</dbReference>
<evidence type="ECO:0000313" key="4">
    <source>
        <dbReference type="Proteomes" id="UP000185687"/>
    </source>
</evidence>
<protein>
    <submittedName>
        <fullName evidence="3">Uncharacterized protein</fullName>
    </submittedName>
</protein>
<dbReference type="EMBL" id="FTNP01000008">
    <property type="protein sequence ID" value="SIS05053.1"/>
    <property type="molecule type" value="Genomic_DNA"/>
</dbReference>
<feature type="region of interest" description="Disordered" evidence="1">
    <location>
        <begin position="63"/>
        <end position="85"/>
    </location>
</feature>
<reference evidence="3 4" key="2">
    <citation type="submission" date="2017-01" db="EMBL/GenBank/DDBJ databases">
        <authorList>
            <person name="Mah S.A."/>
            <person name="Swanson W.J."/>
            <person name="Moy G.W."/>
            <person name="Vacquier V.D."/>
        </authorList>
    </citation>
    <scope>NUCLEOTIDE SEQUENCE [LARGE SCALE GENOMIC DNA]</scope>
    <source>
        <strain evidence="3 4">CGMCC 1.8909</strain>
    </source>
</reference>
<dbReference type="KEGG" id="hda:BB347_17685"/>
<sequence length="85" mass="9566">MTHSRQWTTGSVTTNKDSLQLYFNVLFSRSPKNPLRGVDEYAAVCDAGVIVIFPVGEIPEFPLEVDPPLDHELRDNSTADSHERH</sequence>